<keyword evidence="5" id="KW-1185">Reference proteome</keyword>
<dbReference type="InterPro" id="IPR006315">
    <property type="entry name" value="OM_autotransptr_brl_dom"/>
</dbReference>
<dbReference type="SUPFAM" id="SSF103515">
    <property type="entry name" value="Autotransporter"/>
    <property type="match status" value="1"/>
</dbReference>
<evidence type="ECO:0000256" key="1">
    <source>
        <dbReference type="SAM" id="MobiDB-lite"/>
    </source>
</evidence>
<evidence type="ECO:0000313" key="5">
    <source>
        <dbReference type="Proteomes" id="UP000249453"/>
    </source>
</evidence>
<gene>
    <name evidence="4" type="ORF">C7374_11228</name>
</gene>
<feature type="chain" id="PRO_5016777278" evidence="2">
    <location>
        <begin position="47"/>
        <end position="932"/>
    </location>
</feature>
<name>A0A364JT47_9HYPH</name>
<comment type="caution">
    <text evidence="4">The sequence shown here is derived from an EMBL/GenBank/DDBJ whole genome shotgun (WGS) entry which is preliminary data.</text>
</comment>
<dbReference type="EMBL" id="QLMK01000012">
    <property type="protein sequence ID" value="RAK26807.1"/>
    <property type="molecule type" value="Genomic_DNA"/>
</dbReference>
<feature type="compositionally biased region" description="Low complexity" evidence="1">
    <location>
        <begin position="67"/>
        <end position="78"/>
    </location>
</feature>
<keyword evidence="2" id="KW-0732">Signal</keyword>
<proteinExistence type="predicted"/>
<evidence type="ECO:0000313" key="4">
    <source>
        <dbReference type="EMBL" id="RAK26807.1"/>
    </source>
</evidence>
<feature type="compositionally biased region" description="Gly residues" evidence="1">
    <location>
        <begin position="79"/>
        <end position="96"/>
    </location>
</feature>
<sequence length="932" mass="90958">MVRQLTALIRFKATRGSTFSSNIALAPTIATAPFLALLLASGAALAGGGNGGGSDGGAGGDVDANHQGLPGQSGQASAAGGGGGGPGAAGGDGRYGLGPGSAGTGGAGGSAAGAHGAAGGDVTDATFAGGGGGGGGAHGFIGGVTPDGSFRGGDGGRGGDALGTGAANTGGDGGGGGAGGYGAVVIGDGAGSVAFGDSLMGGQGGVGGNAKYQTGDGGDGGSGLAYEGTTLTIKGNLAGGAGGAGRNGGDGGAGLILNAESLVISGSIVGGDGGIGDDSNGAGGAGVVGSSITIINSGTISGGLSGDGVKRANAVTFTGENNRLELHAGSVITGVVDATADANDILALGGAGSDIFDVSMIGDTAQYRGFEAFEKTGTSSWTLTGDGSAFTGTTTIRAGTLAVNGTLGGSFYVLDSATLGGSGTIGSGAGSLVTVASGGKLSPGNSFGTLTVDGDLVFHAGSRFAIEVNPEGAEGDLVAVTGDATLHGGSVAHIGADGNYDLRSTYTILSADGVLSGAFEGVTSDFAFLNPDLLYDYGAGTVDLELVRNDRDFASAAHTPNQIATAEGIETIGFDAGHPVYDAIAQLAVDNDLIRASFDALSGEIHASTQTALIEDSRFIRNAANDRIRAAFATAGASYAPVLAYGSGDTPRLVVADHGGPVFWSHGFGSWGSTNSDGNAASLDRSTGGLLVGTDTLVGDWRVGVLAGYSHSRFDVENRAATGSSDNYHLGLYGGTKWGDIAFRTGAAYTWHDIDTNRAVAIPGLADSLGGNYSAGTFQTFGELGYGIEIDSNTHLEPFANFAHVSLHTDSFTEQGGAAALSANSGSTNITFTTLGLRGEHAMTLGTIDATLRGMVGWQHAFGDTTPDSIHAFSAGNAFSIAGAPIAKDSAVIEAGLDINLTPEATFGLFYTGQIASDAYDHGFKANLAVRF</sequence>
<feature type="domain" description="Autotransporter" evidence="3">
    <location>
        <begin position="656"/>
        <end position="932"/>
    </location>
</feature>
<feature type="region of interest" description="Disordered" evidence="1">
    <location>
        <begin position="145"/>
        <end position="164"/>
    </location>
</feature>
<feature type="region of interest" description="Disordered" evidence="1">
    <location>
        <begin position="52"/>
        <end position="96"/>
    </location>
</feature>
<feature type="compositionally biased region" description="Gly residues" evidence="1">
    <location>
        <begin position="150"/>
        <end position="164"/>
    </location>
</feature>
<evidence type="ECO:0000259" key="3">
    <source>
        <dbReference type="PROSITE" id="PS51208"/>
    </source>
</evidence>
<dbReference type="Proteomes" id="UP000249453">
    <property type="component" value="Unassembled WGS sequence"/>
</dbReference>
<dbReference type="Gene3D" id="2.40.128.130">
    <property type="entry name" value="Autotransporter beta-domain"/>
    <property type="match status" value="1"/>
</dbReference>
<feature type="signal peptide" evidence="2">
    <location>
        <begin position="1"/>
        <end position="46"/>
    </location>
</feature>
<evidence type="ECO:0000256" key="2">
    <source>
        <dbReference type="SAM" id="SignalP"/>
    </source>
</evidence>
<dbReference type="InterPro" id="IPR005546">
    <property type="entry name" value="Autotransporte_beta"/>
</dbReference>
<dbReference type="Pfam" id="PF03797">
    <property type="entry name" value="Autotransporter"/>
    <property type="match status" value="1"/>
</dbReference>
<dbReference type="NCBIfam" id="TIGR01414">
    <property type="entry name" value="autotrans_barl"/>
    <property type="match status" value="1"/>
</dbReference>
<dbReference type="GO" id="GO:0019867">
    <property type="term" value="C:outer membrane"/>
    <property type="evidence" value="ECO:0007669"/>
    <property type="project" value="InterPro"/>
</dbReference>
<dbReference type="AlphaFoldDB" id="A0A364JT47"/>
<dbReference type="PROSITE" id="PS51208">
    <property type="entry name" value="AUTOTRANSPORTER"/>
    <property type="match status" value="1"/>
</dbReference>
<accession>A0A364JT47</accession>
<organism evidence="4 5">
    <name type="scientific">Falsochrobactrum ovis</name>
    <dbReference type="NCBI Taxonomy" id="1293442"/>
    <lineage>
        <taxon>Bacteria</taxon>
        <taxon>Pseudomonadati</taxon>
        <taxon>Pseudomonadota</taxon>
        <taxon>Alphaproteobacteria</taxon>
        <taxon>Hyphomicrobiales</taxon>
        <taxon>Brucellaceae</taxon>
        <taxon>Falsochrobactrum</taxon>
    </lineage>
</organism>
<reference evidence="4 5" key="1">
    <citation type="submission" date="2018-06" db="EMBL/GenBank/DDBJ databases">
        <title>Genomic Encyclopedia of Type Strains, Phase IV (KMG-IV): sequencing the most valuable type-strain genomes for metagenomic binning, comparative biology and taxonomic classification.</title>
        <authorList>
            <person name="Goeker M."/>
        </authorList>
    </citation>
    <scope>NUCLEOTIDE SEQUENCE [LARGE SCALE GENOMIC DNA]</scope>
    <source>
        <strain evidence="4 5">DSM 26720</strain>
    </source>
</reference>
<dbReference type="InterPro" id="IPR036709">
    <property type="entry name" value="Autotransporte_beta_dom_sf"/>
</dbReference>
<protein>
    <submittedName>
        <fullName evidence="4">Outer membrane autotransporter protein</fullName>
    </submittedName>
</protein>
<dbReference type="SMART" id="SM00869">
    <property type="entry name" value="Autotransporter"/>
    <property type="match status" value="1"/>
</dbReference>